<sequence>MSLIIPTQYKTKLSIIQTQEAIKDLKDFFEHRLGEELRLTRVSSPLFVLPETGTNDNLNGIEKAVSFEVPDIGKKAEIVQSLAKWKRMALKKYGLPTGRGIYTDMNAIRKDEELDNIHSIYVDQWDWELIIDKKQRSRETLEEVVKKIYKVFKETEEHVQSIYPEIQKILPEEITFITSQELLDLYPELTPKEREDKIVKDKGAVFLMQIGKVLSNGEKHDGRSPDYDDWELNGDILFYNPVLGRALELSSMGIRVDEESLDRQLRESGCDDRRSLDYHQALLKGELPYTIGGGIGQSRICMYFLNKAHIGEVQVGVWPKEMIEECYEAGISLL</sequence>
<dbReference type="Proteomes" id="UP000245695">
    <property type="component" value="Chromosome 1"/>
</dbReference>
<dbReference type="InterPro" id="IPR045864">
    <property type="entry name" value="aa-tRNA-synth_II/BPL/LPL"/>
</dbReference>
<evidence type="ECO:0000259" key="9">
    <source>
        <dbReference type="PROSITE" id="PS50862"/>
    </source>
</evidence>
<proteinExistence type="inferred from homology"/>
<keyword evidence="1 7" id="KW-0963">Cytoplasm</keyword>
<keyword evidence="4 7" id="KW-0547">Nucleotide-binding</keyword>
<dbReference type="Gene3D" id="3.30.930.10">
    <property type="entry name" value="Bira Bifunctional Protein, Domain 2"/>
    <property type="match status" value="1"/>
</dbReference>
<dbReference type="EC" id="6.3.1.1" evidence="7 8"/>
<keyword evidence="2 7" id="KW-0436">Ligase</keyword>
<dbReference type="PANTHER" id="PTHR30073">
    <property type="entry name" value="ASPARTATE--AMMONIA LIGASE"/>
    <property type="match status" value="1"/>
</dbReference>
<dbReference type="GO" id="GO:0070981">
    <property type="term" value="P:L-asparagine biosynthetic process"/>
    <property type="evidence" value="ECO:0007669"/>
    <property type="project" value="UniProtKB-UniRule"/>
</dbReference>
<keyword evidence="11" id="KW-1185">Reference proteome</keyword>
<feature type="domain" description="Aminoacyl-transfer RNA synthetases class-II family profile" evidence="9">
    <location>
        <begin position="25"/>
        <end position="319"/>
    </location>
</feature>
<evidence type="ECO:0000256" key="7">
    <source>
        <dbReference type="HAMAP-Rule" id="MF_00555"/>
    </source>
</evidence>
<comment type="pathway">
    <text evidence="7">Amino-acid biosynthesis; L-asparagine biosynthesis; L-asparagine from L-aspartate (ammonia route): step 1/1.</text>
</comment>
<protein>
    <recommendedName>
        <fullName evidence="7 8">Aspartate--ammonia ligase</fullName>
        <ecNumber evidence="7 8">6.3.1.1</ecNumber>
    </recommendedName>
    <alternativeName>
        <fullName evidence="7">Asparagine synthetase A</fullName>
    </alternativeName>
</protein>
<dbReference type="HAMAP" id="MF_00555">
    <property type="entry name" value="AsnA"/>
    <property type="match status" value="1"/>
</dbReference>
<dbReference type="InterPro" id="IPR004618">
    <property type="entry name" value="AsnA"/>
</dbReference>
<keyword evidence="5 7" id="KW-0067">ATP-binding</keyword>
<dbReference type="GO" id="GO:0016740">
    <property type="term" value="F:transferase activity"/>
    <property type="evidence" value="ECO:0007669"/>
    <property type="project" value="UniProtKB-ARBA"/>
</dbReference>
<evidence type="ECO:0000256" key="8">
    <source>
        <dbReference type="NCBIfam" id="TIGR00669"/>
    </source>
</evidence>
<dbReference type="PROSITE" id="PS50862">
    <property type="entry name" value="AA_TRNA_LIGASE_II"/>
    <property type="match status" value="1"/>
</dbReference>
<dbReference type="PANTHER" id="PTHR30073:SF5">
    <property type="entry name" value="ASPARTATE--AMMONIA LIGASE"/>
    <property type="match status" value="1"/>
</dbReference>
<reference evidence="10 11" key="1">
    <citation type="submission" date="2014-09" db="EMBL/GenBank/DDBJ databases">
        <authorList>
            <person name="Hornung B.V."/>
        </authorList>
    </citation>
    <scope>NUCLEOTIDE SEQUENCE [LARGE SCALE GENOMIC DNA]</scope>
    <source>
        <strain evidence="10 11">FRIFI</strain>
    </source>
</reference>
<comment type="similarity">
    <text evidence="7">Belongs to the class-II aminoacyl-tRNA synthetase family. AsnA subfamily.</text>
</comment>
<keyword evidence="3 7" id="KW-0028">Amino-acid biosynthesis</keyword>
<comment type="subcellular location">
    <subcellularLocation>
        <location evidence="7">Cytoplasm</location>
    </subcellularLocation>
</comment>
<dbReference type="GO" id="GO:0004071">
    <property type="term" value="F:aspartate-ammonia ligase activity"/>
    <property type="evidence" value="ECO:0007669"/>
    <property type="project" value="UniProtKB-UniRule"/>
</dbReference>
<dbReference type="AlphaFoldDB" id="A0A2P2BU16"/>
<name>A0A2P2BU16_9FIRM</name>
<dbReference type="InterPro" id="IPR006195">
    <property type="entry name" value="aa-tRNA-synth_II"/>
</dbReference>
<dbReference type="PIRSF" id="PIRSF001555">
    <property type="entry name" value="Asp_ammon_ligase"/>
    <property type="match status" value="1"/>
</dbReference>
<dbReference type="UniPathway" id="UPA00134">
    <property type="reaction ID" value="UER00194"/>
</dbReference>
<evidence type="ECO:0000256" key="4">
    <source>
        <dbReference type="ARBA" id="ARBA00022741"/>
    </source>
</evidence>
<evidence type="ECO:0000313" key="10">
    <source>
        <dbReference type="EMBL" id="CEI73847.1"/>
    </source>
</evidence>
<organism evidence="10 11">
    <name type="scientific">Romboutsia hominis</name>
    <dbReference type="NCBI Taxonomy" id="1507512"/>
    <lineage>
        <taxon>Bacteria</taxon>
        <taxon>Bacillati</taxon>
        <taxon>Bacillota</taxon>
        <taxon>Clostridia</taxon>
        <taxon>Peptostreptococcales</taxon>
        <taxon>Peptostreptococcaceae</taxon>
        <taxon>Romboutsia</taxon>
    </lineage>
</organism>
<dbReference type="NCBIfam" id="TIGR00669">
    <property type="entry name" value="asnA"/>
    <property type="match status" value="1"/>
</dbReference>
<evidence type="ECO:0000313" key="11">
    <source>
        <dbReference type="Proteomes" id="UP000245695"/>
    </source>
</evidence>
<evidence type="ECO:0000256" key="6">
    <source>
        <dbReference type="ARBA" id="ARBA00022888"/>
    </source>
</evidence>
<evidence type="ECO:0000256" key="1">
    <source>
        <dbReference type="ARBA" id="ARBA00022490"/>
    </source>
</evidence>
<dbReference type="Pfam" id="PF03590">
    <property type="entry name" value="AsnA"/>
    <property type="match status" value="1"/>
</dbReference>
<dbReference type="GO" id="GO:0140096">
    <property type="term" value="F:catalytic activity, acting on a protein"/>
    <property type="evidence" value="ECO:0007669"/>
    <property type="project" value="UniProtKB-ARBA"/>
</dbReference>
<evidence type="ECO:0000256" key="3">
    <source>
        <dbReference type="ARBA" id="ARBA00022605"/>
    </source>
</evidence>
<dbReference type="SUPFAM" id="SSF55681">
    <property type="entry name" value="Class II aaRS and biotin synthetases"/>
    <property type="match status" value="1"/>
</dbReference>
<evidence type="ECO:0000256" key="5">
    <source>
        <dbReference type="ARBA" id="ARBA00022840"/>
    </source>
</evidence>
<keyword evidence="6 7" id="KW-0061">Asparagine biosynthesis</keyword>
<dbReference type="GO" id="GO:0005524">
    <property type="term" value="F:ATP binding"/>
    <property type="evidence" value="ECO:0007669"/>
    <property type="project" value="UniProtKB-UniRule"/>
</dbReference>
<dbReference type="RefSeq" id="WP_166505926.1">
    <property type="nucleotide sequence ID" value="NZ_JAKNTL010000007.1"/>
</dbReference>
<gene>
    <name evidence="7" type="primary">asnA</name>
    <name evidence="10" type="ORF">FRIFI_2320</name>
</gene>
<dbReference type="KEGG" id="rhom:FRIFI_2320"/>
<dbReference type="GO" id="GO:0005829">
    <property type="term" value="C:cytosol"/>
    <property type="evidence" value="ECO:0007669"/>
    <property type="project" value="TreeGrafter"/>
</dbReference>
<comment type="catalytic activity">
    <reaction evidence="7">
        <text>L-aspartate + NH4(+) + ATP = L-asparagine + AMP + diphosphate + H(+)</text>
        <dbReference type="Rhea" id="RHEA:11372"/>
        <dbReference type="ChEBI" id="CHEBI:15378"/>
        <dbReference type="ChEBI" id="CHEBI:28938"/>
        <dbReference type="ChEBI" id="CHEBI:29991"/>
        <dbReference type="ChEBI" id="CHEBI:30616"/>
        <dbReference type="ChEBI" id="CHEBI:33019"/>
        <dbReference type="ChEBI" id="CHEBI:58048"/>
        <dbReference type="ChEBI" id="CHEBI:456215"/>
        <dbReference type="EC" id="6.3.1.1"/>
    </reaction>
</comment>
<evidence type="ECO:0000256" key="2">
    <source>
        <dbReference type="ARBA" id="ARBA00022598"/>
    </source>
</evidence>
<dbReference type="EMBL" id="LN650648">
    <property type="protein sequence ID" value="CEI73847.1"/>
    <property type="molecule type" value="Genomic_DNA"/>
</dbReference>
<accession>A0A2P2BU16</accession>